<evidence type="ECO:0000313" key="2">
    <source>
        <dbReference type="EMBL" id="GEN89282.1"/>
    </source>
</evidence>
<keyword evidence="1" id="KW-0472">Membrane</keyword>
<dbReference type="EMBL" id="BJYM01000020">
    <property type="protein sequence ID" value="GEN89282.1"/>
    <property type="molecule type" value="Genomic_DNA"/>
</dbReference>
<sequence length="61" mass="7370">MMWMNFIENRISIQAIIGLILAIVVPITIYWINRKYHESTDPIWKKERRQKVQNDNPESKV</sequence>
<keyword evidence="1" id="KW-1133">Transmembrane helix</keyword>
<dbReference type="AlphaFoldDB" id="A0A511ZPA2"/>
<organism evidence="2 3">
    <name type="scientific">Oceanobacillus sojae</name>
    <dbReference type="NCBI Taxonomy" id="582851"/>
    <lineage>
        <taxon>Bacteria</taxon>
        <taxon>Bacillati</taxon>
        <taxon>Bacillota</taxon>
        <taxon>Bacilli</taxon>
        <taxon>Bacillales</taxon>
        <taxon>Bacillaceae</taxon>
        <taxon>Oceanobacillus</taxon>
    </lineage>
</organism>
<keyword evidence="3" id="KW-1185">Reference proteome</keyword>
<name>A0A511ZPA2_9BACI</name>
<evidence type="ECO:0000313" key="3">
    <source>
        <dbReference type="Proteomes" id="UP000321558"/>
    </source>
</evidence>
<gene>
    <name evidence="2" type="ORF">OSO01_40210</name>
</gene>
<proteinExistence type="predicted"/>
<keyword evidence="1" id="KW-0812">Transmembrane</keyword>
<comment type="caution">
    <text evidence="2">The sequence shown here is derived from an EMBL/GenBank/DDBJ whole genome shotgun (WGS) entry which is preliminary data.</text>
</comment>
<accession>A0A511ZPA2</accession>
<reference evidence="2 3" key="1">
    <citation type="submission" date="2019-07" db="EMBL/GenBank/DDBJ databases">
        <title>Whole genome shotgun sequence of Oceanobacillus sojae NBRC 105379.</title>
        <authorList>
            <person name="Hosoyama A."/>
            <person name="Uohara A."/>
            <person name="Ohji S."/>
            <person name="Ichikawa N."/>
        </authorList>
    </citation>
    <scope>NUCLEOTIDE SEQUENCE [LARGE SCALE GENOMIC DNA]</scope>
    <source>
        <strain evidence="2 3">NBRC 105379</strain>
    </source>
</reference>
<dbReference type="RefSeq" id="WP_246145250.1">
    <property type="nucleotide sequence ID" value="NZ_BJYM01000020.1"/>
</dbReference>
<dbReference type="Proteomes" id="UP000321558">
    <property type="component" value="Unassembled WGS sequence"/>
</dbReference>
<feature type="transmembrane region" description="Helical" evidence="1">
    <location>
        <begin position="12"/>
        <end position="32"/>
    </location>
</feature>
<evidence type="ECO:0000256" key="1">
    <source>
        <dbReference type="SAM" id="Phobius"/>
    </source>
</evidence>
<dbReference type="STRING" id="582851.GCA_900162665_03655"/>
<protein>
    <submittedName>
        <fullName evidence="2">Uncharacterized protein</fullName>
    </submittedName>
</protein>